<dbReference type="Gramene" id="BGIOSGA033866-TA">
    <property type="protein sequence ID" value="BGIOSGA033866-PA"/>
    <property type="gene ID" value="BGIOSGA033866"/>
</dbReference>
<gene>
    <name evidence="1" type="ORF">OsI_36359</name>
</gene>
<dbReference type="OMA" id="CEQSANA"/>
<dbReference type="AlphaFoldDB" id="A2ZEZ5"/>
<keyword evidence="2" id="KW-1185">Reference proteome</keyword>
<name>A2ZEZ5_ORYSI</name>
<evidence type="ECO:0000313" key="1">
    <source>
        <dbReference type="EMBL" id="EAY81179.1"/>
    </source>
</evidence>
<protein>
    <submittedName>
        <fullName evidence="1">Uncharacterized protein</fullName>
    </submittedName>
</protein>
<dbReference type="EMBL" id="CM000136">
    <property type="protein sequence ID" value="EAY81179.1"/>
    <property type="molecule type" value="Genomic_DNA"/>
</dbReference>
<accession>A2ZEZ5</accession>
<dbReference type="HOGENOM" id="CLU_928699_0_0_1"/>
<reference evidence="1 2" key="1">
    <citation type="journal article" date="2005" name="PLoS Biol.">
        <title>The genomes of Oryza sativa: a history of duplications.</title>
        <authorList>
            <person name="Yu J."/>
            <person name="Wang J."/>
            <person name="Lin W."/>
            <person name="Li S."/>
            <person name="Li H."/>
            <person name="Zhou J."/>
            <person name="Ni P."/>
            <person name="Dong W."/>
            <person name="Hu S."/>
            <person name="Zeng C."/>
            <person name="Zhang J."/>
            <person name="Zhang Y."/>
            <person name="Li R."/>
            <person name="Xu Z."/>
            <person name="Li S."/>
            <person name="Li X."/>
            <person name="Zheng H."/>
            <person name="Cong L."/>
            <person name="Lin L."/>
            <person name="Yin J."/>
            <person name="Geng J."/>
            <person name="Li G."/>
            <person name="Shi J."/>
            <person name="Liu J."/>
            <person name="Lv H."/>
            <person name="Li J."/>
            <person name="Wang J."/>
            <person name="Deng Y."/>
            <person name="Ran L."/>
            <person name="Shi X."/>
            <person name="Wang X."/>
            <person name="Wu Q."/>
            <person name="Li C."/>
            <person name="Ren X."/>
            <person name="Wang J."/>
            <person name="Wang X."/>
            <person name="Li D."/>
            <person name="Liu D."/>
            <person name="Zhang X."/>
            <person name="Ji Z."/>
            <person name="Zhao W."/>
            <person name="Sun Y."/>
            <person name="Zhang Z."/>
            <person name="Bao J."/>
            <person name="Han Y."/>
            <person name="Dong L."/>
            <person name="Ji J."/>
            <person name="Chen P."/>
            <person name="Wu S."/>
            <person name="Liu J."/>
            <person name="Xiao Y."/>
            <person name="Bu D."/>
            <person name="Tan J."/>
            <person name="Yang L."/>
            <person name="Ye C."/>
            <person name="Zhang J."/>
            <person name="Xu J."/>
            <person name="Zhou Y."/>
            <person name="Yu Y."/>
            <person name="Zhang B."/>
            <person name="Zhuang S."/>
            <person name="Wei H."/>
            <person name="Liu B."/>
            <person name="Lei M."/>
            <person name="Yu H."/>
            <person name="Li Y."/>
            <person name="Xu H."/>
            <person name="Wei S."/>
            <person name="He X."/>
            <person name="Fang L."/>
            <person name="Zhang Z."/>
            <person name="Zhang Y."/>
            <person name="Huang X."/>
            <person name="Su Z."/>
            <person name="Tong W."/>
            <person name="Li J."/>
            <person name="Tong Z."/>
            <person name="Li S."/>
            <person name="Ye J."/>
            <person name="Wang L."/>
            <person name="Fang L."/>
            <person name="Lei T."/>
            <person name="Chen C."/>
            <person name="Chen H."/>
            <person name="Xu Z."/>
            <person name="Li H."/>
            <person name="Huang H."/>
            <person name="Zhang F."/>
            <person name="Xu H."/>
            <person name="Li N."/>
            <person name="Zhao C."/>
            <person name="Li S."/>
            <person name="Dong L."/>
            <person name="Huang Y."/>
            <person name="Li L."/>
            <person name="Xi Y."/>
            <person name="Qi Q."/>
            <person name="Li W."/>
            <person name="Zhang B."/>
            <person name="Hu W."/>
            <person name="Zhang Y."/>
            <person name="Tian X."/>
            <person name="Jiao Y."/>
            <person name="Liang X."/>
            <person name="Jin J."/>
            <person name="Gao L."/>
            <person name="Zheng W."/>
            <person name="Hao B."/>
            <person name="Liu S."/>
            <person name="Wang W."/>
            <person name="Yuan L."/>
            <person name="Cao M."/>
            <person name="McDermott J."/>
            <person name="Samudrala R."/>
            <person name="Wang J."/>
            <person name="Wong G.K."/>
            <person name="Yang H."/>
        </authorList>
    </citation>
    <scope>NUCLEOTIDE SEQUENCE [LARGE SCALE GENOMIC DNA]</scope>
    <source>
        <strain evidence="2">cv. 93-11</strain>
    </source>
</reference>
<evidence type="ECO:0000313" key="2">
    <source>
        <dbReference type="Proteomes" id="UP000007015"/>
    </source>
</evidence>
<dbReference type="Proteomes" id="UP000007015">
    <property type="component" value="Chromosome 11"/>
</dbReference>
<proteinExistence type="predicted"/>
<organism evidence="1 2">
    <name type="scientific">Oryza sativa subsp. indica</name>
    <name type="common">Rice</name>
    <dbReference type="NCBI Taxonomy" id="39946"/>
    <lineage>
        <taxon>Eukaryota</taxon>
        <taxon>Viridiplantae</taxon>
        <taxon>Streptophyta</taxon>
        <taxon>Embryophyta</taxon>
        <taxon>Tracheophyta</taxon>
        <taxon>Spermatophyta</taxon>
        <taxon>Magnoliopsida</taxon>
        <taxon>Liliopsida</taxon>
        <taxon>Poales</taxon>
        <taxon>Poaceae</taxon>
        <taxon>BOP clade</taxon>
        <taxon>Oryzoideae</taxon>
        <taxon>Oryzeae</taxon>
        <taxon>Oryzinae</taxon>
        <taxon>Oryza</taxon>
        <taxon>Oryza sativa</taxon>
    </lineage>
</organism>
<sequence>MAPHHINGFADVRAVAEMSPTLPTMIIRVPCEQSANIHRLLEFVEDRLDHVLFVIAQRVPDLPAASTVLVEVDDWVRPPIDSRVVSAVASAFHLPQDGVLPFDLNSTTVAPDGPGAGRIHAELLMPPGSLPLPPPVVVTVSGCEPLNDARELYQYLEEYVNQEGWIVDDTQLAGLAELAEARDELVGARDKLTTLASDIGDDLLLGGAVTDDVPLLSGDFKAALARVLKLPEGMELPKDFESPLLAPAIAGRERIHGELINLRADLAALKQHVEEQWLPWANDRLSSAGVIGDQILLDME</sequence>